<reference evidence="13" key="1">
    <citation type="submission" date="2016-01" db="EMBL/GenBank/DDBJ databases">
        <title>Reference transcriptome for the parasite Schistocephalus solidus: insights into the molecular evolution of parasitism.</title>
        <authorList>
            <person name="Hebert F.O."/>
            <person name="Grambauer S."/>
            <person name="Barber I."/>
            <person name="Landry C.R."/>
            <person name="Aubin-Horth N."/>
        </authorList>
    </citation>
    <scope>NUCLEOTIDE SEQUENCE</scope>
</reference>
<dbReference type="EMBL" id="GEEE01001619">
    <property type="protein sequence ID" value="JAP61606.1"/>
    <property type="molecule type" value="Transcribed_RNA"/>
</dbReference>
<evidence type="ECO:0000256" key="3">
    <source>
        <dbReference type="ARBA" id="ARBA00022737"/>
    </source>
</evidence>
<evidence type="ECO:0000256" key="9">
    <source>
        <dbReference type="ARBA" id="ARBA00038474"/>
    </source>
</evidence>
<keyword evidence="8" id="KW-0539">Nucleus</keyword>
<feature type="domain" description="C2H2-type" evidence="12">
    <location>
        <begin position="452"/>
        <end position="474"/>
    </location>
</feature>
<dbReference type="Pfam" id="PF13894">
    <property type="entry name" value="zf-C2H2_4"/>
    <property type="match status" value="1"/>
</dbReference>
<evidence type="ECO:0000256" key="10">
    <source>
        <dbReference type="PROSITE-ProRule" id="PRU00042"/>
    </source>
</evidence>
<organism evidence="13">
    <name type="scientific">Schistocephalus solidus</name>
    <name type="common">Tapeworm</name>
    <dbReference type="NCBI Taxonomy" id="70667"/>
    <lineage>
        <taxon>Eukaryota</taxon>
        <taxon>Metazoa</taxon>
        <taxon>Spiralia</taxon>
        <taxon>Lophotrochozoa</taxon>
        <taxon>Platyhelminthes</taxon>
        <taxon>Cestoda</taxon>
        <taxon>Eucestoda</taxon>
        <taxon>Diphyllobothriidea</taxon>
        <taxon>Diphyllobothriidae</taxon>
        <taxon>Schistocephalus</taxon>
    </lineage>
</organism>
<name>A0A0V0J7U0_SCHSO</name>
<evidence type="ECO:0000256" key="6">
    <source>
        <dbReference type="ARBA" id="ARBA00023015"/>
    </source>
</evidence>
<dbReference type="PANTHER" id="PTHR23233">
    <property type="entry name" value="SAL-LIKE PROTEIN"/>
    <property type="match status" value="1"/>
</dbReference>
<feature type="region of interest" description="Disordered" evidence="11">
    <location>
        <begin position="207"/>
        <end position="227"/>
    </location>
</feature>
<feature type="region of interest" description="Disordered" evidence="11">
    <location>
        <begin position="130"/>
        <end position="189"/>
    </location>
</feature>
<feature type="compositionally biased region" description="Polar residues" evidence="11">
    <location>
        <begin position="207"/>
        <end position="222"/>
    </location>
</feature>
<evidence type="ECO:0000256" key="5">
    <source>
        <dbReference type="ARBA" id="ARBA00022833"/>
    </source>
</evidence>
<evidence type="ECO:0000256" key="4">
    <source>
        <dbReference type="ARBA" id="ARBA00022771"/>
    </source>
</evidence>
<dbReference type="Gene3D" id="3.30.160.60">
    <property type="entry name" value="Classic Zinc Finger"/>
    <property type="match status" value="2"/>
</dbReference>
<dbReference type="GO" id="GO:0008270">
    <property type="term" value="F:zinc ion binding"/>
    <property type="evidence" value="ECO:0007669"/>
    <property type="project" value="UniProtKB-KW"/>
</dbReference>
<dbReference type="FunFam" id="3.30.160.60:FF:000130">
    <property type="entry name" value="Spalt-like transcription factor 4"/>
    <property type="match status" value="1"/>
</dbReference>
<comment type="subcellular location">
    <subcellularLocation>
        <location evidence="1">Nucleus</location>
    </subcellularLocation>
</comment>
<proteinExistence type="inferred from homology"/>
<feature type="compositionally biased region" description="Pro residues" evidence="11">
    <location>
        <begin position="601"/>
        <end position="619"/>
    </location>
</feature>
<dbReference type="GO" id="GO:0000981">
    <property type="term" value="F:DNA-binding transcription factor activity, RNA polymerase II-specific"/>
    <property type="evidence" value="ECO:0007669"/>
    <property type="project" value="TreeGrafter"/>
</dbReference>
<sequence length="718" mass="79404">MKKEEDSANLCSRPLLRRLRGELGRLKAQVRAQRRSRRKLAVLLRRLETLWRRRRSSENDRRTFGQIVRLNEHFTCYGAALAELLRWDPAQEITLLRPLRAAESPKFPVTEPETASKDSPLQTNGVTWRPTGGPVNGPESQDGSFFPNMTPEMARATTSDPSPLTLPQTLTNGSAEGEVSSIHGLSSTPCRRASMPGNEALDLSIHPTRTLSHSPQPSTSPESLEPKMYNLPPSGSEWLFSLTNMAVFKPDLLTNCLDLASRNATRGSFRIYPPPTSPFLVKNEEAYQSSMQKRQQLQQLTSGVRLPMNLSATPSDQLDKEDMQYLYSQDDQKLLSNTPSRFLLRFHEGEKSPEQQHFAPPRLTASPTVGAQCISFSGNTGDANAQMRNRPSEDYLEKFMKVDQSQNVLWRQLAERFQRTLAPNQCGVCNKVLSCRSALTMHYRVHTEERPFVCTICTKRFSTKGNLKTHLGQHHETIEAYRNAAATAMATGSAMPRPPPLPVLTTLGMSQENCTLSPDMLKFPTTTVTLTTTSASSPPPPLSPICQPGDFKPHLDGLMTSCANHALVFSSGFPGFQGMQGVPQLPPPPPPVNWQFSPLPTSLPLPPPPPLLPPPPPPATSKSSSEMLENLTARLNSSMFEDGLEGIRERSKEVLLSETSKEDRLRQADTLQMGLTDRLKSSLAMLQHLANLQPMTGDIFPALQSIAQPNCATPANPV</sequence>
<dbReference type="InterPro" id="IPR013087">
    <property type="entry name" value="Znf_C2H2_type"/>
</dbReference>
<keyword evidence="4 10" id="KW-0863">Zinc-finger</keyword>
<dbReference type="InterPro" id="IPR036236">
    <property type="entry name" value="Znf_C2H2_sf"/>
</dbReference>
<keyword evidence="3" id="KW-0677">Repeat</keyword>
<feature type="region of interest" description="Disordered" evidence="11">
    <location>
        <begin position="580"/>
        <end position="625"/>
    </location>
</feature>
<evidence type="ECO:0000256" key="8">
    <source>
        <dbReference type="ARBA" id="ARBA00023242"/>
    </source>
</evidence>
<dbReference type="SUPFAM" id="SSF57667">
    <property type="entry name" value="beta-beta-alpha zinc fingers"/>
    <property type="match status" value="1"/>
</dbReference>
<dbReference type="GO" id="GO:0000978">
    <property type="term" value="F:RNA polymerase II cis-regulatory region sequence-specific DNA binding"/>
    <property type="evidence" value="ECO:0007669"/>
    <property type="project" value="TreeGrafter"/>
</dbReference>
<feature type="domain" description="C2H2-type" evidence="12">
    <location>
        <begin position="424"/>
        <end position="451"/>
    </location>
</feature>
<accession>A0A0V0J7U0</accession>
<keyword evidence="5" id="KW-0862">Zinc</keyword>
<feature type="compositionally biased region" description="Polar residues" evidence="11">
    <location>
        <begin position="156"/>
        <end position="174"/>
    </location>
</feature>
<dbReference type="SMART" id="SM00355">
    <property type="entry name" value="ZnF_C2H2"/>
    <property type="match status" value="2"/>
</dbReference>
<dbReference type="InterPro" id="IPR051565">
    <property type="entry name" value="Sal_C2H2-zinc-finger"/>
</dbReference>
<evidence type="ECO:0000256" key="11">
    <source>
        <dbReference type="SAM" id="MobiDB-lite"/>
    </source>
</evidence>
<evidence type="ECO:0000313" key="13">
    <source>
        <dbReference type="EMBL" id="JAP61606.1"/>
    </source>
</evidence>
<evidence type="ECO:0000256" key="1">
    <source>
        <dbReference type="ARBA" id="ARBA00004123"/>
    </source>
</evidence>
<keyword evidence="2" id="KW-0479">Metal-binding</keyword>
<evidence type="ECO:0000259" key="12">
    <source>
        <dbReference type="PROSITE" id="PS50157"/>
    </source>
</evidence>
<comment type="similarity">
    <text evidence="9">Belongs to the sal C2H2-type zinc-finger protein family.</text>
</comment>
<protein>
    <recommendedName>
        <fullName evidence="12">C2H2-type domain-containing protein</fullName>
    </recommendedName>
</protein>
<keyword evidence="7" id="KW-0804">Transcription</keyword>
<dbReference type="PROSITE" id="PS00028">
    <property type="entry name" value="ZINC_FINGER_C2H2_1"/>
    <property type="match status" value="1"/>
</dbReference>
<dbReference type="PANTHER" id="PTHR23233:SF84">
    <property type="entry name" value="FI23031P1"/>
    <property type="match status" value="1"/>
</dbReference>
<keyword evidence="6" id="KW-0805">Transcription regulation</keyword>
<dbReference type="GO" id="GO:0005634">
    <property type="term" value="C:nucleus"/>
    <property type="evidence" value="ECO:0007669"/>
    <property type="project" value="UniProtKB-SubCell"/>
</dbReference>
<gene>
    <name evidence="13" type="ORF">TR124907</name>
</gene>
<dbReference type="PROSITE" id="PS50157">
    <property type="entry name" value="ZINC_FINGER_C2H2_2"/>
    <property type="match status" value="2"/>
</dbReference>
<evidence type="ECO:0000256" key="2">
    <source>
        <dbReference type="ARBA" id="ARBA00022723"/>
    </source>
</evidence>
<evidence type="ECO:0000256" key="7">
    <source>
        <dbReference type="ARBA" id="ARBA00023163"/>
    </source>
</evidence>
<dbReference type="AlphaFoldDB" id="A0A0V0J7U0"/>